<feature type="region of interest" description="Disordered" evidence="1">
    <location>
        <begin position="18"/>
        <end position="38"/>
    </location>
</feature>
<dbReference type="EMBL" id="LT934118">
    <property type="protein sequence ID" value="VAI06575.1"/>
    <property type="molecule type" value="Genomic_DNA"/>
</dbReference>
<evidence type="ECO:0000313" key="2">
    <source>
        <dbReference type="EMBL" id="VAI06575.1"/>
    </source>
</evidence>
<name>A0A9R0WDJ0_TRITD</name>
<dbReference type="Gramene" id="TRITD4Bv1G117580.6">
    <property type="protein sequence ID" value="TRITD4Bv1G117580.6"/>
    <property type="gene ID" value="TRITD4Bv1G117580"/>
</dbReference>
<dbReference type="Proteomes" id="UP000324705">
    <property type="component" value="Chromosome 4B"/>
</dbReference>
<evidence type="ECO:0000256" key="1">
    <source>
        <dbReference type="SAM" id="MobiDB-lite"/>
    </source>
</evidence>
<reference evidence="2 3" key="1">
    <citation type="submission" date="2017-09" db="EMBL/GenBank/DDBJ databases">
        <authorList>
            <consortium name="International Durum Wheat Genome Sequencing Consortium (IDWGSC)"/>
            <person name="Milanesi L."/>
        </authorList>
    </citation>
    <scope>NUCLEOTIDE SEQUENCE [LARGE SCALE GENOMIC DNA]</scope>
    <source>
        <strain evidence="3">cv. Svevo</strain>
    </source>
</reference>
<organism evidence="2 3">
    <name type="scientific">Triticum turgidum subsp. durum</name>
    <name type="common">Durum wheat</name>
    <name type="synonym">Triticum durum</name>
    <dbReference type="NCBI Taxonomy" id="4567"/>
    <lineage>
        <taxon>Eukaryota</taxon>
        <taxon>Viridiplantae</taxon>
        <taxon>Streptophyta</taxon>
        <taxon>Embryophyta</taxon>
        <taxon>Tracheophyta</taxon>
        <taxon>Spermatophyta</taxon>
        <taxon>Magnoliopsida</taxon>
        <taxon>Liliopsida</taxon>
        <taxon>Poales</taxon>
        <taxon>Poaceae</taxon>
        <taxon>BOP clade</taxon>
        <taxon>Pooideae</taxon>
        <taxon>Triticodae</taxon>
        <taxon>Triticeae</taxon>
        <taxon>Triticinae</taxon>
        <taxon>Triticum</taxon>
    </lineage>
</organism>
<proteinExistence type="predicted"/>
<feature type="compositionally biased region" description="Basic residues" evidence="1">
    <location>
        <begin position="68"/>
        <end position="79"/>
    </location>
</feature>
<keyword evidence="3" id="KW-1185">Reference proteome</keyword>
<feature type="compositionally biased region" description="Basic residues" evidence="1">
    <location>
        <begin position="98"/>
        <end position="107"/>
    </location>
</feature>
<protein>
    <submittedName>
        <fullName evidence="2">Uncharacterized protein</fullName>
    </submittedName>
</protein>
<sequence>MQLICLLCTVLRKFHGNKHGAANRSRPSKVSGGLDRRGPAQPGLSECCLHSLVGRAKLVLIPPPPICPRRRHAHRRRRWQLLPHPPPRPPPGPSSRRLPPHSGHRSRTTSGRREGCPLMYAAPVALRPPIHLTRLRFRGMPT</sequence>
<feature type="compositionally biased region" description="Pro residues" evidence="1">
    <location>
        <begin position="83"/>
        <end position="93"/>
    </location>
</feature>
<dbReference type="AlphaFoldDB" id="A0A9R0WDJ0"/>
<accession>A0A9R0WDJ0</accession>
<feature type="region of interest" description="Disordered" evidence="1">
    <location>
        <begin position="64"/>
        <end position="115"/>
    </location>
</feature>
<gene>
    <name evidence="2" type="ORF">TRITD_4Bv1G117580</name>
</gene>
<evidence type="ECO:0000313" key="3">
    <source>
        <dbReference type="Proteomes" id="UP000324705"/>
    </source>
</evidence>